<dbReference type="PANTHER" id="PTHR43737">
    <property type="entry name" value="BLL7424 PROTEIN"/>
    <property type="match status" value="1"/>
</dbReference>
<proteinExistence type="predicted"/>
<dbReference type="InterPro" id="IPR010869">
    <property type="entry name" value="DUF1501"/>
</dbReference>
<dbReference type="AlphaFoldDB" id="A0A381UF98"/>
<organism evidence="1">
    <name type="scientific">marine metagenome</name>
    <dbReference type="NCBI Taxonomy" id="408172"/>
    <lineage>
        <taxon>unclassified sequences</taxon>
        <taxon>metagenomes</taxon>
        <taxon>ecological metagenomes</taxon>
    </lineage>
</organism>
<name>A0A381UF98_9ZZZZ</name>
<sequence>MGMIGRVSTMVTSKEKSLVVVQLSGGNDYLNTVIPYGDDEYYDFRKTVHIAQDSVLPIDSTYGFSPHLAPIKRLFDDGKVAVINGVGYDNPNRSHFRSMDIWHTALPDEIGTEGWLGRVIREIDPKGENVLTGVNFGRGLPRALGVRGVPVASVGNLETYGLFTDIEDEETRNLALRAFAHMYGGVQGKDPVLDFLGQTGTDALKGADILRTAPQQYSSTIEYASNPIAQSLRSVAQVLFADLGTRVFYTQHGSFDTHSGELISHAKLWDEVSSGIGDFYDDLKEHGREDEVIILVFSEFGRRIKDNGSGTDHGSGGVAFIIGSEIKGGMYGQYPSIKEADQLEGDLHFNNDFRSTYSTIIESWFGMDAVPIVNGSFEKFDFVSK</sequence>
<gene>
    <name evidence="1" type="ORF">METZ01_LOCUS79498</name>
</gene>
<protein>
    <recommendedName>
        <fullName evidence="2">DUF1501 domain-containing protein</fullName>
    </recommendedName>
</protein>
<dbReference type="EMBL" id="UINC01006289">
    <property type="protein sequence ID" value="SVA26644.1"/>
    <property type="molecule type" value="Genomic_DNA"/>
</dbReference>
<reference evidence="1" key="1">
    <citation type="submission" date="2018-05" db="EMBL/GenBank/DDBJ databases">
        <authorList>
            <person name="Lanie J.A."/>
            <person name="Ng W.-L."/>
            <person name="Kazmierczak K.M."/>
            <person name="Andrzejewski T.M."/>
            <person name="Davidsen T.M."/>
            <person name="Wayne K.J."/>
            <person name="Tettelin H."/>
            <person name="Glass J.I."/>
            <person name="Rusch D."/>
            <person name="Podicherti R."/>
            <person name="Tsui H.-C.T."/>
            <person name="Winkler M.E."/>
        </authorList>
    </citation>
    <scope>NUCLEOTIDE SEQUENCE</scope>
</reference>
<dbReference type="Pfam" id="PF07394">
    <property type="entry name" value="DUF1501"/>
    <property type="match status" value="1"/>
</dbReference>
<evidence type="ECO:0000313" key="1">
    <source>
        <dbReference type="EMBL" id="SVA26644.1"/>
    </source>
</evidence>
<dbReference type="PANTHER" id="PTHR43737:SF1">
    <property type="entry name" value="DUF1501 DOMAIN-CONTAINING PROTEIN"/>
    <property type="match status" value="1"/>
</dbReference>
<evidence type="ECO:0008006" key="2">
    <source>
        <dbReference type="Google" id="ProtNLM"/>
    </source>
</evidence>
<accession>A0A381UF98</accession>